<evidence type="ECO:0000256" key="1">
    <source>
        <dbReference type="ARBA" id="ARBA00022737"/>
    </source>
</evidence>
<organism evidence="5 6">
    <name type="scientific">Hippocampus comes</name>
    <name type="common">Tiger tail seahorse</name>
    <dbReference type="NCBI Taxonomy" id="109280"/>
    <lineage>
        <taxon>Eukaryota</taxon>
        <taxon>Metazoa</taxon>
        <taxon>Chordata</taxon>
        <taxon>Craniata</taxon>
        <taxon>Vertebrata</taxon>
        <taxon>Euteleostomi</taxon>
        <taxon>Actinopterygii</taxon>
        <taxon>Neopterygii</taxon>
        <taxon>Teleostei</taxon>
        <taxon>Neoteleostei</taxon>
        <taxon>Acanthomorphata</taxon>
        <taxon>Syngnathiaria</taxon>
        <taxon>Syngnathiformes</taxon>
        <taxon>Syngnathoidei</taxon>
        <taxon>Syngnathidae</taxon>
        <taxon>Hippocampus</taxon>
    </lineage>
</organism>
<dbReference type="InterPro" id="IPR013783">
    <property type="entry name" value="Ig-like_fold"/>
</dbReference>
<dbReference type="Pfam" id="PF00041">
    <property type="entry name" value="fn3"/>
    <property type="match status" value="5"/>
</dbReference>
<accession>A0A3Q2Z2X3</accession>
<dbReference type="CDD" id="cd00063">
    <property type="entry name" value="FN3"/>
    <property type="match status" value="7"/>
</dbReference>
<name>A0A3Q2Z2X3_HIPCM</name>
<dbReference type="InterPro" id="IPR003598">
    <property type="entry name" value="Ig_sub2"/>
</dbReference>
<dbReference type="AlphaFoldDB" id="A0A3Q2Z2X3"/>
<keyword evidence="1" id="KW-0677">Repeat</keyword>
<dbReference type="FunFam" id="2.60.40.10:FF:000031">
    <property type="entry name" value="Myosin-binding protein C, slow type"/>
    <property type="match status" value="1"/>
</dbReference>
<dbReference type="InterPro" id="IPR013098">
    <property type="entry name" value="Ig_I-set"/>
</dbReference>
<dbReference type="GO" id="GO:0048738">
    <property type="term" value="P:cardiac muscle tissue development"/>
    <property type="evidence" value="ECO:0007669"/>
    <property type="project" value="TreeGrafter"/>
</dbReference>
<dbReference type="Pfam" id="PF07679">
    <property type="entry name" value="I-set"/>
    <property type="match status" value="3"/>
</dbReference>
<dbReference type="FunFam" id="2.60.40.10:FF:000112">
    <property type="entry name" value="Titin a"/>
    <property type="match status" value="1"/>
</dbReference>
<proteinExistence type="predicted"/>
<evidence type="ECO:0000313" key="5">
    <source>
        <dbReference type="Ensembl" id="ENSHCOP00000025872.1"/>
    </source>
</evidence>
<dbReference type="Proteomes" id="UP000264820">
    <property type="component" value="Unplaced"/>
</dbReference>
<evidence type="ECO:0000259" key="3">
    <source>
        <dbReference type="PROSITE" id="PS50835"/>
    </source>
</evidence>
<evidence type="ECO:0000259" key="4">
    <source>
        <dbReference type="PROSITE" id="PS50853"/>
    </source>
</evidence>
<dbReference type="InterPro" id="IPR003961">
    <property type="entry name" value="FN3_dom"/>
</dbReference>
<dbReference type="Ensembl" id="ENSHCOT00000020962.1">
    <property type="protein sequence ID" value="ENSHCOP00000025872.1"/>
    <property type="gene ID" value="ENSHCOG00000016372.1"/>
</dbReference>
<dbReference type="PANTHER" id="PTHR14340:SF13">
    <property type="entry name" value="TITIN"/>
    <property type="match status" value="1"/>
</dbReference>
<keyword evidence="2" id="KW-0393">Immunoglobulin domain</keyword>
<dbReference type="GO" id="GO:0045214">
    <property type="term" value="P:sarcomere organization"/>
    <property type="evidence" value="ECO:0007669"/>
    <property type="project" value="TreeGrafter"/>
</dbReference>
<dbReference type="InterPro" id="IPR003599">
    <property type="entry name" value="Ig_sub"/>
</dbReference>
<feature type="domain" description="Fibronectin type-III" evidence="4">
    <location>
        <begin position="922"/>
        <end position="961"/>
    </location>
</feature>
<keyword evidence="6" id="KW-1185">Reference proteome</keyword>
<dbReference type="FunFam" id="2.60.40.10:FF:000002">
    <property type="entry name" value="Titin a"/>
    <property type="match status" value="2"/>
</dbReference>
<dbReference type="FunFam" id="2.60.40.10:FF:000003">
    <property type="entry name" value="Titin isoform E"/>
    <property type="match status" value="1"/>
</dbReference>
<dbReference type="SMART" id="SM00408">
    <property type="entry name" value="IGc2"/>
    <property type="match status" value="2"/>
</dbReference>
<feature type="domain" description="Fibronectin type-III" evidence="4">
    <location>
        <begin position="482"/>
        <end position="561"/>
    </location>
</feature>
<feature type="domain" description="Fibronectin type-III" evidence="4">
    <location>
        <begin position="763"/>
        <end position="856"/>
    </location>
</feature>
<protein>
    <recommendedName>
        <fullName evidence="7">Titin</fullName>
    </recommendedName>
</protein>
<evidence type="ECO:0000256" key="2">
    <source>
        <dbReference type="ARBA" id="ARBA00023319"/>
    </source>
</evidence>
<dbReference type="InterPro" id="IPR007110">
    <property type="entry name" value="Ig-like_dom"/>
</dbReference>
<dbReference type="GO" id="GO:0008307">
    <property type="term" value="F:structural constituent of muscle"/>
    <property type="evidence" value="ECO:0007669"/>
    <property type="project" value="TreeGrafter"/>
</dbReference>
<dbReference type="InterPro" id="IPR036116">
    <property type="entry name" value="FN3_sf"/>
</dbReference>
<dbReference type="SMART" id="SM00060">
    <property type="entry name" value="FN3"/>
    <property type="match status" value="6"/>
</dbReference>
<evidence type="ECO:0000313" key="6">
    <source>
        <dbReference type="Proteomes" id="UP000264820"/>
    </source>
</evidence>
<dbReference type="PROSITE" id="PS50853">
    <property type="entry name" value="FN3"/>
    <property type="match status" value="6"/>
</dbReference>
<dbReference type="SMART" id="SM00409">
    <property type="entry name" value="IG"/>
    <property type="match status" value="3"/>
</dbReference>
<sequence length="961" mass="105623">PDIKDGLSVRAGETIVVSACKIGGKPPPTTVWSKAGRELKNSDVVTITSTPTSSTVAIKYGGRYHFRVRAVNSEGVGEPAEVEKVTELVDQESVPDFELDAELRKSLVVRARTSIRIFVPIRGRPVPDVTWSKDDVNLKTRAHIDTTESYTLLVIPDCTRYDAGKYNLCLENVAGKKTGFVNVKVLDTPGPPVNLKPREITKTSITLQWEIPIIDGGSKIHNYIIEKREATKKAYTVLNTAWQKCSFKFTDLEEGAYYYFRISAENDLGVGEPAETPEPIRASQAPSPPENLYITDVTADSASLAWTKPLHDGGSLITGYVIEAQKKDTEHWFHVAAIKALDFTVTNLIEGEEYTFRIMAVNASGRSDPRESRPAIIKEQTSGPSFDFRGIYQKTVIAKAGDRVKIEIPVLGKPRPVVSWKKGDAVLKETQRINTETTATSTVLNISEIKRTDGGQYSVTGKNMLGTVTDTITVLVHDIPGPPTGPIKMDEVSSDYILMSWEAPENDGGVPINNYIVEMRETTGTSWVELAATVIRTTFKAARLITGTGYQFRVKAQNRYGIGPSIVSEPVVATYPHEVTVSWTKPEADGGFSITGYTVERRELPNGRWLKANFNNILETVYTVSGLIEDTVYEFRVFARNSAGAVSAPSQPSEAITCRDDIEEPRLNVDSIYSSNVVVKAGEVFTLEADVTGRPIPSLVWTKDGKELEDTGKLEIKVSAFHTALINKDSLRRDGGTFTLTASNPGGYAKFAFNVKVLDRPGPPDSLIVTDIAAEKCVLNWLHPTHDGGAKIDYFIIQKRETSRLAWTNVATDLQANRFKVTKLLEGNEYVFRVMAVNKYGTGEPVESLPVICANPYVPSDPPTQPEVTTITKDSMVVSCGTLRLFVPIKGRPAPDVKWSREHGESLDKANIEVITLDKPGPPSGPVKLEDISAESVTLTWEPPTYTGGCQISNYVVEKRD</sequence>
<reference evidence="5" key="2">
    <citation type="submission" date="2025-09" db="UniProtKB">
        <authorList>
            <consortium name="Ensembl"/>
        </authorList>
    </citation>
    <scope>IDENTIFICATION</scope>
</reference>
<dbReference type="InterPro" id="IPR036179">
    <property type="entry name" value="Ig-like_dom_sf"/>
</dbReference>
<dbReference type="GO" id="GO:0031430">
    <property type="term" value="C:M band"/>
    <property type="evidence" value="ECO:0007669"/>
    <property type="project" value="TreeGrafter"/>
</dbReference>
<dbReference type="PROSITE" id="PS50835">
    <property type="entry name" value="IG_LIKE"/>
    <property type="match status" value="2"/>
</dbReference>
<dbReference type="SUPFAM" id="SSF49265">
    <property type="entry name" value="Fibronectin type III"/>
    <property type="match status" value="5"/>
</dbReference>
<feature type="domain" description="Fibronectin type-III" evidence="4">
    <location>
        <begin position="191"/>
        <end position="285"/>
    </location>
</feature>
<feature type="domain" description="Fibronectin type-III" evidence="4">
    <location>
        <begin position="288"/>
        <end position="380"/>
    </location>
</feature>
<reference evidence="5" key="1">
    <citation type="submission" date="2025-08" db="UniProtKB">
        <authorList>
            <consortium name="Ensembl"/>
        </authorList>
    </citation>
    <scope>IDENTIFICATION</scope>
</reference>
<feature type="domain" description="Fibronectin type-III" evidence="4">
    <location>
        <begin position="563"/>
        <end position="660"/>
    </location>
</feature>
<dbReference type="GeneTree" id="ENSGT01150000286978"/>
<dbReference type="CDD" id="cd05748">
    <property type="entry name" value="Ig_Titin_like"/>
    <property type="match status" value="2"/>
</dbReference>
<feature type="domain" description="Ig-like" evidence="3">
    <location>
        <begin position="665"/>
        <end position="756"/>
    </location>
</feature>
<dbReference type="FunFam" id="2.60.40.10:FF:000011">
    <property type="entry name" value="Titin b"/>
    <property type="match status" value="1"/>
</dbReference>
<dbReference type="PANTHER" id="PTHR14340">
    <property type="entry name" value="MICROFIBRIL-ASSOCIATED GLYCOPROTEIN 3"/>
    <property type="match status" value="1"/>
</dbReference>
<dbReference type="SUPFAM" id="SSF48726">
    <property type="entry name" value="Immunoglobulin"/>
    <property type="match status" value="3"/>
</dbReference>
<evidence type="ECO:0008006" key="7">
    <source>
        <dbReference type="Google" id="ProtNLM"/>
    </source>
</evidence>
<dbReference type="Gene3D" id="2.60.40.10">
    <property type="entry name" value="Immunoglobulins"/>
    <property type="match status" value="10"/>
</dbReference>
<dbReference type="PRINTS" id="PR00014">
    <property type="entry name" value="FNTYPEIII"/>
</dbReference>
<dbReference type="FunFam" id="2.60.40.10:FF:000012">
    <property type="entry name" value="titin isoform X1"/>
    <property type="match status" value="2"/>
</dbReference>
<dbReference type="OMA" id="ITIRACC"/>
<feature type="domain" description="Ig-like" evidence="3">
    <location>
        <begin position="1"/>
        <end position="83"/>
    </location>
</feature>